<keyword evidence="1" id="KW-1133">Transmembrane helix</keyword>
<organism evidence="2 3">
    <name type="scientific">Clostridium grantii DSM 8605</name>
    <dbReference type="NCBI Taxonomy" id="1121316"/>
    <lineage>
        <taxon>Bacteria</taxon>
        <taxon>Bacillati</taxon>
        <taxon>Bacillota</taxon>
        <taxon>Clostridia</taxon>
        <taxon>Eubacteriales</taxon>
        <taxon>Clostridiaceae</taxon>
        <taxon>Clostridium</taxon>
    </lineage>
</organism>
<proteinExistence type="predicted"/>
<sequence>MPPLEKLYFYSIISASIIIFIIYFFSRPSLKLNKTTKYLLYIIDLIFIVISIFVYNYFYLINKSTYSISIYGLIPIAYYLTNKLIIKISKARS</sequence>
<evidence type="ECO:0000313" key="3">
    <source>
        <dbReference type="Proteomes" id="UP000184447"/>
    </source>
</evidence>
<dbReference type="AlphaFoldDB" id="A0A1M5YAH3"/>
<keyword evidence="1" id="KW-0812">Transmembrane</keyword>
<accession>A0A1M5YAH3</accession>
<dbReference type="EMBL" id="FQXM01000082">
    <property type="protein sequence ID" value="SHI09047.1"/>
    <property type="molecule type" value="Genomic_DNA"/>
</dbReference>
<dbReference type="Proteomes" id="UP000184447">
    <property type="component" value="Unassembled WGS sequence"/>
</dbReference>
<feature type="transmembrane region" description="Helical" evidence="1">
    <location>
        <begin position="64"/>
        <end position="81"/>
    </location>
</feature>
<evidence type="ECO:0000256" key="1">
    <source>
        <dbReference type="SAM" id="Phobius"/>
    </source>
</evidence>
<keyword evidence="3" id="KW-1185">Reference proteome</keyword>
<feature type="transmembrane region" description="Helical" evidence="1">
    <location>
        <begin position="7"/>
        <end position="26"/>
    </location>
</feature>
<keyword evidence="1" id="KW-0472">Membrane</keyword>
<feature type="transmembrane region" description="Helical" evidence="1">
    <location>
        <begin position="38"/>
        <end position="58"/>
    </location>
</feature>
<evidence type="ECO:0000313" key="2">
    <source>
        <dbReference type="EMBL" id="SHI09047.1"/>
    </source>
</evidence>
<protein>
    <submittedName>
        <fullName evidence="2">Uncharacterized protein</fullName>
    </submittedName>
</protein>
<gene>
    <name evidence="2" type="ORF">SAMN02745207_04310</name>
</gene>
<name>A0A1M5YAH3_9CLOT</name>
<reference evidence="2 3" key="1">
    <citation type="submission" date="2016-11" db="EMBL/GenBank/DDBJ databases">
        <authorList>
            <person name="Jaros S."/>
            <person name="Januszkiewicz K."/>
            <person name="Wedrychowicz H."/>
        </authorList>
    </citation>
    <scope>NUCLEOTIDE SEQUENCE [LARGE SCALE GENOMIC DNA]</scope>
    <source>
        <strain evidence="2 3">DSM 8605</strain>
    </source>
</reference>